<evidence type="ECO:0000313" key="1">
    <source>
        <dbReference type="EMBL" id="OON14706.1"/>
    </source>
</evidence>
<dbReference type="Gene3D" id="1.10.510.10">
    <property type="entry name" value="Transferase(Phosphotransferase) domain 1"/>
    <property type="match status" value="1"/>
</dbReference>
<evidence type="ECO:0000313" key="2">
    <source>
        <dbReference type="Proteomes" id="UP000243686"/>
    </source>
</evidence>
<organism evidence="1 2">
    <name type="scientific">Opisthorchis viverrini</name>
    <name type="common">Southeast Asian liver fluke</name>
    <dbReference type="NCBI Taxonomy" id="6198"/>
    <lineage>
        <taxon>Eukaryota</taxon>
        <taxon>Metazoa</taxon>
        <taxon>Spiralia</taxon>
        <taxon>Lophotrochozoa</taxon>
        <taxon>Platyhelminthes</taxon>
        <taxon>Trematoda</taxon>
        <taxon>Digenea</taxon>
        <taxon>Opisthorchiida</taxon>
        <taxon>Opisthorchiata</taxon>
        <taxon>Opisthorchiidae</taxon>
        <taxon>Opisthorchis</taxon>
    </lineage>
</organism>
<accession>A0A1S8WJU3</accession>
<protein>
    <recommendedName>
        <fullName evidence="3">Protein kinase domain-containing protein</fullName>
    </recommendedName>
</protein>
<proteinExistence type="predicted"/>
<reference evidence="1 2" key="1">
    <citation type="submission" date="2015-03" db="EMBL/GenBank/DDBJ databases">
        <title>Draft genome of the nematode, Opisthorchis viverrini.</title>
        <authorList>
            <person name="Mitreva M."/>
        </authorList>
    </citation>
    <scope>NUCLEOTIDE SEQUENCE [LARGE SCALE GENOMIC DNA]</scope>
    <source>
        <strain evidence="1">Khon Kaen</strain>
    </source>
</reference>
<dbReference type="Proteomes" id="UP000243686">
    <property type="component" value="Unassembled WGS sequence"/>
</dbReference>
<gene>
    <name evidence="1" type="ORF">X801_09499</name>
</gene>
<keyword evidence="2" id="KW-1185">Reference proteome</keyword>
<evidence type="ECO:0008006" key="3">
    <source>
        <dbReference type="Google" id="ProtNLM"/>
    </source>
</evidence>
<name>A0A1S8WJU3_OPIVI</name>
<sequence>MDQDIRLELHSRVLSGKYRIPFYMTENCEAMLRKMLIINPKKRATLRRERERSGSVRSKADTFLAMLSGRPKRNIG</sequence>
<dbReference type="AlphaFoldDB" id="A0A1S8WJU3"/>
<dbReference type="EMBL" id="KV906462">
    <property type="protein sequence ID" value="OON14706.1"/>
    <property type="molecule type" value="Genomic_DNA"/>
</dbReference>